<name>A0A6G0U0J0_APHGL</name>
<feature type="transmembrane region" description="Helical" evidence="1">
    <location>
        <begin position="60"/>
        <end position="88"/>
    </location>
</feature>
<dbReference type="AlphaFoldDB" id="A0A6G0U0J0"/>
<evidence type="ECO:0000313" key="3">
    <source>
        <dbReference type="Proteomes" id="UP000475862"/>
    </source>
</evidence>
<protein>
    <submittedName>
        <fullName evidence="2">Uncharacterized protein</fullName>
    </submittedName>
</protein>
<feature type="transmembrane region" description="Helical" evidence="1">
    <location>
        <begin position="152"/>
        <end position="174"/>
    </location>
</feature>
<organism evidence="2 3">
    <name type="scientific">Aphis glycines</name>
    <name type="common">Soybean aphid</name>
    <dbReference type="NCBI Taxonomy" id="307491"/>
    <lineage>
        <taxon>Eukaryota</taxon>
        <taxon>Metazoa</taxon>
        <taxon>Ecdysozoa</taxon>
        <taxon>Arthropoda</taxon>
        <taxon>Hexapoda</taxon>
        <taxon>Insecta</taxon>
        <taxon>Pterygota</taxon>
        <taxon>Neoptera</taxon>
        <taxon>Paraneoptera</taxon>
        <taxon>Hemiptera</taxon>
        <taxon>Sternorrhyncha</taxon>
        <taxon>Aphidomorpha</taxon>
        <taxon>Aphidoidea</taxon>
        <taxon>Aphididae</taxon>
        <taxon>Aphidini</taxon>
        <taxon>Aphis</taxon>
        <taxon>Aphis</taxon>
    </lineage>
</organism>
<keyword evidence="3" id="KW-1185">Reference proteome</keyword>
<keyword evidence="1" id="KW-1133">Transmembrane helix</keyword>
<keyword evidence="1" id="KW-0812">Transmembrane</keyword>
<proteinExistence type="predicted"/>
<gene>
    <name evidence="2" type="ORF">AGLY_002542</name>
</gene>
<keyword evidence="1" id="KW-0472">Membrane</keyword>
<dbReference type="OrthoDB" id="10308780at2759"/>
<reference evidence="2 3" key="1">
    <citation type="submission" date="2019-08" db="EMBL/GenBank/DDBJ databases">
        <title>The genome of the soybean aphid Biotype 1, its phylome, world population structure and adaptation to the North American continent.</title>
        <authorList>
            <person name="Giordano R."/>
            <person name="Donthu R.K."/>
            <person name="Hernandez A.G."/>
            <person name="Wright C.L."/>
            <person name="Zimin A.V."/>
        </authorList>
    </citation>
    <scope>NUCLEOTIDE SEQUENCE [LARGE SCALE GENOMIC DNA]</scope>
    <source>
        <tissue evidence="2">Whole aphids</tissue>
    </source>
</reference>
<dbReference type="EMBL" id="VYZN01000009">
    <property type="protein sequence ID" value="KAE9542631.1"/>
    <property type="molecule type" value="Genomic_DNA"/>
</dbReference>
<dbReference type="Proteomes" id="UP000475862">
    <property type="component" value="Unassembled WGS sequence"/>
</dbReference>
<evidence type="ECO:0000313" key="2">
    <source>
        <dbReference type="EMBL" id="KAE9542631.1"/>
    </source>
</evidence>
<accession>A0A6G0U0J0</accession>
<evidence type="ECO:0000256" key="1">
    <source>
        <dbReference type="SAM" id="Phobius"/>
    </source>
</evidence>
<sequence length="201" mass="24136">MGYYNIIPKKSSTLHGTKKKIHINSIVTLCHCIIVFFWIICTNPWPSDFRDHGFHVLLNLLIYLFFINLLNGLFLYDELVSNIILVYYKFNLVFKYIENTNEYEEYGPVFKLCKTIRHILFWTYGFFIHIWVITIGLQKLNTALEFKLDRFYVPRVCFLLWSVIFFCIDVYWLMKTCVYHQIINAETENTDQQIIIVKSNK</sequence>
<feature type="transmembrane region" description="Helical" evidence="1">
    <location>
        <begin position="21"/>
        <end position="40"/>
    </location>
</feature>
<comment type="caution">
    <text evidence="2">The sequence shown here is derived from an EMBL/GenBank/DDBJ whole genome shotgun (WGS) entry which is preliminary data.</text>
</comment>
<feature type="transmembrane region" description="Helical" evidence="1">
    <location>
        <begin position="119"/>
        <end position="140"/>
    </location>
</feature>